<feature type="domain" description="Solute-binding protein family 3/N-terminal" evidence="4">
    <location>
        <begin position="36"/>
        <end position="283"/>
    </location>
</feature>
<dbReference type="EMBL" id="FNNQ01000026">
    <property type="protein sequence ID" value="SDX56668.1"/>
    <property type="molecule type" value="Genomic_DNA"/>
</dbReference>
<dbReference type="PROSITE" id="PS51257">
    <property type="entry name" value="PROKAR_LIPOPROTEIN"/>
    <property type="match status" value="1"/>
</dbReference>
<feature type="signal peptide" evidence="3">
    <location>
        <begin position="1"/>
        <end position="20"/>
    </location>
</feature>
<dbReference type="GO" id="GO:0055085">
    <property type="term" value="P:transmembrane transport"/>
    <property type="evidence" value="ECO:0007669"/>
    <property type="project" value="InterPro"/>
</dbReference>
<evidence type="ECO:0000313" key="7">
    <source>
        <dbReference type="Proteomes" id="UP000198534"/>
    </source>
</evidence>
<dbReference type="EMBL" id="FNNQ01000026">
    <property type="protein sequence ID" value="SDX56773.1"/>
    <property type="molecule type" value="Genomic_DNA"/>
</dbReference>
<evidence type="ECO:0000256" key="2">
    <source>
        <dbReference type="ARBA" id="ARBA00022729"/>
    </source>
</evidence>
<evidence type="ECO:0000256" key="3">
    <source>
        <dbReference type="SAM" id="SignalP"/>
    </source>
</evidence>
<name>A0A1H3CRJ4_9BACL</name>
<dbReference type="Pfam" id="PF12974">
    <property type="entry name" value="Phosphonate-bd"/>
    <property type="match status" value="1"/>
</dbReference>
<dbReference type="InterPro" id="IPR001638">
    <property type="entry name" value="Solute-binding_3/MltF_N"/>
</dbReference>
<keyword evidence="7" id="KW-1185">Reference proteome</keyword>
<dbReference type="NCBIfam" id="TIGR01098">
    <property type="entry name" value="3A0109s03R"/>
    <property type="match status" value="1"/>
</dbReference>
<dbReference type="RefSeq" id="WP_091743016.1">
    <property type="nucleotide sequence ID" value="NZ_FNNQ01000026.1"/>
</dbReference>
<dbReference type="AlphaFoldDB" id="A0A1H3CRJ4"/>
<comment type="similarity">
    <text evidence="1">Belongs to the phosphate/phosphite/phosphonate binding protein family.</text>
</comment>
<dbReference type="CDD" id="cd01071">
    <property type="entry name" value="PBP2_PhnD_like"/>
    <property type="match status" value="1"/>
</dbReference>
<dbReference type="PANTHER" id="PTHR35841:SF1">
    <property type="entry name" value="PHOSPHONATES-BINDING PERIPLASMIC PROTEIN"/>
    <property type="match status" value="1"/>
</dbReference>
<dbReference type="STRING" id="1048340.SAMN05444487_12610"/>
<accession>A0A1H3CRJ4</accession>
<dbReference type="SUPFAM" id="SSF53850">
    <property type="entry name" value="Periplasmic binding protein-like II"/>
    <property type="match status" value="1"/>
</dbReference>
<evidence type="ECO:0000313" key="6">
    <source>
        <dbReference type="EMBL" id="SDX56773.1"/>
    </source>
</evidence>
<protein>
    <submittedName>
        <fullName evidence="6">Phosphonate transport system substrate-binding protein</fullName>
    </submittedName>
</protein>
<sequence length="306" mass="33439">MLKRFIATSATVALVAGLLAGCGSDAGKAGAYKPKELKVQFVPSQAADTLEAKAKPLEKLLKKELGIPVKVSVSTDYNTIIEAMASKQVDVGFLPPSAYVMAHDKKKAANVLLQSQRFGVNPKNGKPTDKLVDSYEAYIITKKDSKIKTLKDLKGKKMAWQDVASSAGYVWPAVEMKKAGIDPQKDVTGVTMKGHDRALIAVLNGEVDAAAVFGDARNIVAKDYKDVFSKTKVIHRTKPIPNDTISVRSDIDKKWAEKIKQAFIKIGKNKEGHKIIKEIYTHEGYIPSSDKNFGAVRDYEKAVGQY</sequence>
<dbReference type="Proteomes" id="UP000198534">
    <property type="component" value="Unassembled WGS sequence"/>
</dbReference>
<dbReference type="InterPro" id="IPR005770">
    <property type="entry name" value="PhnD"/>
</dbReference>
<dbReference type="Gene3D" id="3.40.190.10">
    <property type="entry name" value="Periplasmic binding protein-like II"/>
    <property type="match status" value="2"/>
</dbReference>
<evidence type="ECO:0000259" key="4">
    <source>
        <dbReference type="SMART" id="SM00062"/>
    </source>
</evidence>
<feature type="chain" id="PRO_5038216877" evidence="3">
    <location>
        <begin position="21"/>
        <end position="306"/>
    </location>
</feature>
<evidence type="ECO:0000256" key="1">
    <source>
        <dbReference type="ARBA" id="ARBA00007162"/>
    </source>
</evidence>
<dbReference type="SMART" id="SM00062">
    <property type="entry name" value="PBPb"/>
    <property type="match status" value="1"/>
</dbReference>
<dbReference type="GO" id="GO:0043190">
    <property type="term" value="C:ATP-binding cassette (ABC) transporter complex"/>
    <property type="evidence" value="ECO:0007669"/>
    <property type="project" value="InterPro"/>
</dbReference>
<evidence type="ECO:0000313" key="5">
    <source>
        <dbReference type="EMBL" id="SDX56668.1"/>
    </source>
</evidence>
<proteinExistence type="inferred from homology"/>
<reference evidence="6 7" key="1">
    <citation type="submission" date="2016-10" db="EMBL/GenBank/DDBJ databases">
        <authorList>
            <person name="de Groot N.N."/>
        </authorList>
    </citation>
    <scope>NUCLEOTIDE SEQUENCE [LARGE SCALE GENOMIC DNA]</scope>
    <source>
        <strain evidence="6 7">DSM 45610</strain>
    </source>
</reference>
<dbReference type="PANTHER" id="PTHR35841">
    <property type="entry name" value="PHOSPHONATES-BINDING PERIPLASMIC PROTEIN"/>
    <property type="match status" value="1"/>
</dbReference>
<dbReference type="OrthoDB" id="9776786at2"/>
<keyword evidence="2 3" id="KW-0732">Signal</keyword>
<organism evidence="6 7">
    <name type="scientific">Marininema mesophilum</name>
    <dbReference type="NCBI Taxonomy" id="1048340"/>
    <lineage>
        <taxon>Bacteria</taxon>
        <taxon>Bacillati</taxon>
        <taxon>Bacillota</taxon>
        <taxon>Bacilli</taxon>
        <taxon>Bacillales</taxon>
        <taxon>Thermoactinomycetaceae</taxon>
        <taxon>Marininema</taxon>
    </lineage>
</organism>
<gene>
    <name evidence="6" type="ORF">SAMN05444487_12610</name>
    <name evidence="5" type="ORF">SAMN05444487_1267</name>
</gene>